<dbReference type="RefSeq" id="WP_021250166.1">
    <property type="nucleotide sequence ID" value="NZ_ATJV01000070.1"/>
</dbReference>
<reference evidence="7 8" key="1">
    <citation type="submission" date="2013-06" db="EMBL/GenBank/DDBJ databases">
        <title>Draft genome sequence of Thauera terpenica.</title>
        <authorList>
            <person name="Liu B."/>
            <person name="Frostegard A.H."/>
            <person name="Shapleigh J.P."/>
        </authorList>
    </citation>
    <scope>NUCLEOTIDE SEQUENCE [LARGE SCALE GENOMIC DNA]</scope>
    <source>
        <strain evidence="7 8">58Eu</strain>
    </source>
</reference>
<feature type="domain" description="AMP-dependent synthetase/ligase" evidence="5">
    <location>
        <begin position="33"/>
        <end position="360"/>
    </location>
</feature>
<protein>
    <submittedName>
        <fullName evidence="7">Uncharacterized protein</fullName>
    </submittedName>
</protein>
<name>T0APN6_9RHOO</name>
<dbReference type="eggNOG" id="COG0318">
    <property type="taxonomic scope" value="Bacteria"/>
</dbReference>
<dbReference type="InterPro" id="IPR020845">
    <property type="entry name" value="AMP-binding_CS"/>
</dbReference>
<dbReference type="Proteomes" id="UP000015455">
    <property type="component" value="Unassembled WGS sequence"/>
</dbReference>
<dbReference type="PANTHER" id="PTHR43107">
    <property type="entry name" value="LONG-CHAIN FATTY ACID TRANSPORT PROTEIN"/>
    <property type="match status" value="1"/>
</dbReference>
<dbReference type="NCBIfam" id="NF006134">
    <property type="entry name" value="PRK08279.1"/>
    <property type="match status" value="1"/>
</dbReference>
<dbReference type="InterPro" id="IPR000873">
    <property type="entry name" value="AMP-dep_synth/lig_dom"/>
</dbReference>
<evidence type="ECO:0000256" key="4">
    <source>
        <dbReference type="ARBA" id="ARBA00022840"/>
    </source>
</evidence>
<feature type="domain" description="AMP-binding enzyme C-terminal" evidence="6">
    <location>
        <begin position="473"/>
        <end position="549"/>
    </location>
</feature>
<evidence type="ECO:0000313" key="8">
    <source>
        <dbReference type="Proteomes" id="UP000015455"/>
    </source>
</evidence>
<dbReference type="PATRIC" id="fig|1348657.5.peg.2764"/>
<evidence type="ECO:0000256" key="2">
    <source>
        <dbReference type="ARBA" id="ARBA00022598"/>
    </source>
</evidence>
<evidence type="ECO:0000313" key="7">
    <source>
        <dbReference type="EMBL" id="EPZ14824.1"/>
    </source>
</evidence>
<evidence type="ECO:0000259" key="6">
    <source>
        <dbReference type="Pfam" id="PF13193"/>
    </source>
</evidence>
<dbReference type="Pfam" id="PF00501">
    <property type="entry name" value="AMP-binding"/>
    <property type="match status" value="1"/>
</dbReference>
<dbReference type="GO" id="GO:0005524">
    <property type="term" value="F:ATP binding"/>
    <property type="evidence" value="ECO:0007669"/>
    <property type="project" value="UniProtKB-KW"/>
</dbReference>
<keyword evidence="2" id="KW-0436">Ligase</keyword>
<dbReference type="Gene3D" id="3.40.50.12780">
    <property type="entry name" value="N-terminal domain of ligase-like"/>
    <property type="match status" value="1"/>
</dbReference>
<dbReference type="PROSITE" id="PS00455">
    <property type="entry name" value="AMP_BINDING"/>
    <property type="match status" value="1"/>
</dbReference>
<dbReference type="GO" id="GO:0005324">
    <property type="term" value="F:long-chain fatty acid transmembrane transporter activity"/>
    <property type="evidence" value="ECO:0007669"/>
    <property type="project" value="TreeGrafter"/>
</dbReference>
<comment type="caution">
    <text evidence="7">The sequence shown here is derived from an EMBL/GenBank/DDBJ whole genome shotgun (WGS) entry which is preliminary data.</text>
</comment>
<evidence type="ECO:0000256" key="3">
    <source>
        <dbReference type="ARBA" id="ARBA00022741"/>
    </source>
</evidence>
<dbReference type="GO" id="GO:0004467">
    <property type="term" value="F:long-chain fatty acid-CoA ligase activity"/>
    <property type="evidence" value="ECO:0007669"/>
    <property type="project" value="TreeGrafter"/>
</dbReference>
<evidence type="ECO:0000259" key="5">
    <source>
        <dbReference type="Pfam" id="PF00501"/>
    </source>
</evidence>
<dbReference type="AlphaFoldDB" id="T0APN6"/>
<dbReference type="STRING" id="1348657.M622_05045"/>
<dbReference type="Pfam" id="PF13193">
    <property type="entry name" value="AMP-binding_C"/>
    <property type="match status" value="1"/>
</dbReference>
<dbReference type="SUPFAM" id="SSF56801">
    <property type="entry name" value="Acetyl-CoA synthetase-like"/>
    <property type="match status" value="1"/>
</dbReference>
<organism evidence="7 8">
    <name type="scientific">Thauera terpenica 58Eu</name>
    <dbReference type="NCBI Taxonomy" id="1348657"/>
    <lineage>
        <taxon>Bacteria</taxon>
        <taxon>Pseudomonadati</taxon>
        <taxon>Pseudomonadota</taxon>
        <taxon>Betaproteobacteria</taxon>
        <taxon>Rhodocyclales</taxon>
        <taxon>Zoogloeaceae</taxon>
        <taxon>Thauera</taxon>
    </lineage>
</organism>
<keyword evidence="4" id="KW-0067">ATP-binding</keyword>
<dbReference type="PANTHER" id="PTHR43107:SF15">
    <property type="entry name" value="FATTY ACID TRANSPORT PROTEIN 3, ISOFORM A"/>
    <property type="match status" value="1"/>
</dbReference>
<dbReference type="InterPro" id="IPR025110">
    <property type="entry name" value="AMP-bd_C"/>
</dbReference>
<dbReference type="Gene3D" id="3.30.300.30">
    <property type="match status" value="1"/>
</dbReference>
<proteinExistence type="inferred from homology"/>
<evidence type="ECO:0000256" key="1">
    <source>
        <dbReference type="ARBA" id="ARBA00006432"/>
    </source>
</evidence>
<accession>T0APN6</accession>
<dbReference type="EMBL" id="ATJV01000070">
    <property type="protein sequence ID" value="EPZ14824.1"/>
    <property type="molecule type" value="Genomic_DNA"/>
</dbReference>
<comment type="similarity">
    <text evidence="1">Belongs to the ATP-dependent AMP-binding enzyme family.</text>
</comment>
<sequence>MVTREQTQARMDIISAGMMKHTPEQSYTVADRLEARAAQAGDSPFLIWNEQVLSYGEVNAQANRYAHFALAQGVKPGDVVALLMENRPEFLFIWFALAKIGCVSALINPQASGDALRHALATTASQRLFIGTECLGRLEQTPEIPGRLPTYAVTDGEPREIPAGCIELGAQLSTQPGSNPDRSLRDGIIGQSTLCLIFTSGTTGLPKAAKVTHARWLGTGEAWCDFLGLGPTDAFYCVLPLYHVAALMSLLANALASGGRVILKRRFSASQFWQDVRRHDITVAQYSGEMCRYLFNQPPHPDDKNHSLRVMTGSGLSPAIWQAFQDRFGVTQMIEGYGGTELNVGMMNIDNRIGSCGRIPFKERSNARLVKYDRDQDCHVRSPDGTLIECGPNEVGEMLGMILNLPGISGGRFDGYTDPAATEKKILRNVFQPGDAWMSTGDLFRRDEDDYYYFVDRVGDTFRWKSENVSTTEVANALSDWPGVETVTVYGVSVPGQEGRAGMATLVMQPGQRFDPVACHQLAAKALPSYAIPLFIRVKADADITATFKLRKVDLQKSGYAPVAGDELYVADAAAGRYVALSEESLSRLGIPPSPPI</sequence>
<gene>
    <name evidence="7" type="ORF">M622_05045</name>
</gene>
<dbReference type="InterPro" id="IPR042099">
    <property type="entry name" value="ANL_N_sf"/>
</dbReference>
<dbReference type="OrthoDB" id="9766486at2"/>
<dbReference type="GO" id="GO:0005886">
    <property type="term" value="C:plasma membrane"/>
    <property type="evidence" value="ECO:0007669"/>
    <property type="project" value="TreeGrafter"/>
</dbReference>
<keyword evidence="3" id="KW-0547">Nucleotide-binding</keyword>
<dbReference type="FunFam" id="3.30.300.30:FF:000002">
    <property type="entry name" value="Long-chain fatty acid transport protein 1"/>
    <property type="match status" value="1"/>
</dbReference>
<keyword evidence="8" id="KW-1185">Reference proteome</keyword>
<dbReference type="GO" id="GO:0044539">
    <property type="term" value="P:long-chain fatty acid import into cell"/>
    <property type="evidence" value="ECO:0007669"/>
    <property type="project" value="TreeGrafter"/>
</dbReference>
<dbReference type="InterPro" id="IPR045851">
    <property type="entry name" value="AMP-bd_C_sf"/>
</dbReference>